<dbReference type="RefSeq" id="WP_115860007.1">
    <property type="nucleotide sequence ID" value="NZ_QTSU01000002.1"/>
</dbReference>
<keyword evidence="1" id="KW-0472">Membrane</keyword>
<keyword evidence="1" id="KW-0812">Transmembrane</keyword>
<dbReference type="EMBL" id="QTSU01000002">
    <property type="protein sequence ID" value="RDZ27491.1"/>
    <property type="molecule type" value="Genomic_DNA"/>
</dbReference>
<feature type="transmembrane region" description="Helical" evidence="1">
    <location>
        <begin position="26"/>
        <end position="52"/>
    </location>
</feature>
<dbReference type="OrthoDB" id="6026237at2"/>
<dbReference type="Proteomes" id="UP000264492">
    <property type="component" value="Unassembled WGS sequence"/>
</dbReference>
<keyword evidence="3" id="KW-1185">Reference proteome</keyword>
<feature type="transmembrane region" description="Helical" evidence="1">
    <location>
        <begin position="88"/>
        <end position="106"/>
    </location>
</feature>
<reference evidence="2 3" key="1">
    <citation type="submission" date="2018-08" db="EMBL/GenBank/DDBJ databases">
        <title>Lysobacter sp. zong2l5, whole genome shotgun sequence.</title>
        <authorList>
            <person name="Zhang X."/>
            <person name="Feng G."/>
            <person name="Zhu H."/>
        </authorList>
    </citation>
    <scope>NUCLEOTIDE SEQUENCE [LARGE SCALE GENOMIC DNA]</scope>
    <source>
        <strain evidence="3">zong2l5</strain>
    </source>
</reference>
<proteinExistence type="predicted"/>
<protein>
    <submittedName>
        <fullName evidence="2">Uncharacterized protein</fullName>
    </submittedName>
</protein>
<sequence length="157" mass="16181">MQETNPYQPPETAVGEEAAPVPGARLYALGGIGLATFVGSPIAGGLLIAANYRALGQPGKAPPTLVLFLLASVAVLALALVVPESVPNAAFIVPQLLVTLAVARWLQGDAIRAHQARGGQMHSSWRAFGWSVLVAVGVLAALVAVMFVLPASWLPAE</sequence>
<accession>A0A371K0N3</accession>
<name>A0A371K0N3_9GAMM</name>
<evidence type="ECO:0000256" key="1">
    <source>
        <dbReference type="SAM" id="Phobius"/>
    </source>
</evidence>
<evidence type="ECO:0000313" key="3">
    <source>
        <dbReference type="Proteomes" id="UP000264492"/>
    </source>
</evidence>
<keyword evidence="1" id="KW-1133">Transmembrane helix</keyword>
<dbReference type="AlphaFoldDB" id="A0A371K0N3"/>
<comment type="caution">
    <text evidence="2">The sequence shown here is derived from an EMBL/GenBank/DDBJ whole genome shotgun (WGS) entry which is preliminary data.</text>
</comment>
<evidence type="ECO:0000313" key="2">
    <source>
        <dbReference type="EMBL" id="RDZ27491.1"/>
    </source>
</evidence>
<gene>
    <name evidence="2" type="ORF">DX914_14805</name>
</gene>
<organism evidence="2 3">
    <name type="scientific">Lysobacter silvisoli</name>
    <dbReference type="NCBI Taxonomy" id="2293254"/>
    <lineage>
        <taxon>Bacteria</taxon>
        <taxon>Pseudomonadati</taxon>
        <taxon>Pseudomonadota</taxon>
        <taxon>Gammaproteobacteria</taxon>
        <taxon>Lysobacterales</taxon>
        <taxon>Lysobacteraceae</taxon>
        <taxon>Lysobacter</taxon>
    </lineage>
</organism>
<feature type="transmembrane region" description="Helical" evidence="1">
    <location>
        <begin position="64"/>
        <end position="82"/>
    </location>
</feature>
<feature type="transmembrane region" description="Helical" evidence="1">
    <location>
        <begin position="127"/>
        <end position="149"/>
    </location>
</feature>